<dbReference type="OrthoDB" id="9803529at2"/>
<dbReference type="EMBL" id="CP003620">
    <property type="protein sequence ID" value="AFZ11926.1"/>
    <property type="molecule type" value="Genomic_DNA"/>
</dbReference>
<dbReference type="PANTHER" id="PTHR43575">
    <property type="entry name" value="PROTEIN ABCI7, CHLOROPLASTIC"/>
    <property type="match status" value="1"/>
</dbReference>
<dbReference type="AlphaFoldDB" id="K9VVC0"/>
<evidence type="ECO:0000313" key="4">
    <source>
        <dbReference type="EMBL" id="AFZ11926.1"/>
    </source>
</evidence>
<dbReference type="eggNOG" id="COG0719">
    <property type="taxonomic scope" value="Bacteria"/>
</dbReference>
<dbReference type="STRING" id="1173022.Cri9333_1011"/>
<name>K9VVC0_9CYAN</name>
<dbReference type="Pfam" id="PF01458">
    <property type="entry name" value="SUFBD_core"/>
    <property type="match status" value="1"/>
</dbReference>
<organism evidence="4 5">
    <name type="scientific">Crinalium epipsammum PCC 9333</name>
    <dbReference type="NCBI Taxonomy" id="1173022"/>
    <lineage>
        <taxon>Bacteria</taxon>
        <taxon>Bacillati</taxon>
        <taxon>Cyanobacteriota</taxon>
        <taxon>Cyanophyceae</taxon>
        <taxon>Gomontiellales</taxon>
        <taxon>Gomontiellaceae</taxon>
        <taxon>Crinalium</taxon>
    </lineage>
</organism>
<dbReference type="SUPFAM" id="SSF101960">
    <property type="entry name" value="Stabilizer of iron transporter SufD"/>
    <property type="match status" value="1"/>
</dbReference>
<dbReference type="PANTHER" id="PTHR43575:SF1">
    <property type="entry name" value="PROTEIN ABCI7, CHLOROPLASTIC"/>
    <property type="match status" value="1"/>
</dbReference>
<dbReference type="KEGG" id="cep:Cri9333_1011"/>
<dbReference type="InterPro" id="IPR037284">
    <property type="entry name" value="SUF_FeS_clus_asmbl_SufBD_sf"/>
</dbReference>
<evidence type="ECO:0000259" key="2">
    <source>
        <dbReference type="Pfam" id="PF01458"/>
    </source>
</evidence>
<protein>
    <submittedName>
        <fullName evidence="4">Iron-regulated ABC transporter permease protein SufD</fullName>
    </submittedName>
</protein>
<evidence type="ECO:0000313" key="5">
    <source>
        <dbReference type="Proteomes" id="UP000010472"/>
    </source>
</evidence>
<dbReference type="RefSeq" id="WP_015202048.1">
    <property type="nucleotide sequence ID" value="NC_019753.1"/>
</dbReference>
<proteinExistence type="inferred from homology"/>
<comment type="similarity">
    <text evidence="1">Belongs to the iron-sulfur cluster assembly SufBD family.</text>
</comment>
<dbReference type="InterPro" id="IPR011542">
    <property type="entry name" value="SUF_FeS_clus_asmbl_SufD"/>
</dbReference>
<dbReference type="Proteomes" id="UP000010472">
    <property type="component" value="Chromosome"/>
</dbReference>
<feature type="domain" description="SUF system FeS cluster assembly SufBD core" evidence="2">
    <location>
        <begin position="180"/>
        <end position="415"/>
    </location>
</feature>
<gene>
    <name evidence="4" type="ORF">Cri9333_1011</name>
</gene>
<dbReference type="GO" id="GO:0016226">
    <property type="term" value="P:iron-sulfur cluster assembly"/>
    <property type="evidence" value="ECO:0007669"/>
    <property type="project" value="InterPro"/>
</dbReference>
<dbReference type="InterPro" id="IPR055346">
    <property type="entry name" value="Fe-S_cluster_assembly_SufBD"/>
</dbReference>
<dbReference type="InterPro" id="IPR045595">
    <property type="entry name" value="SufBD_N"/>
</dbReference>
<evidence type="ECO:0000256" key="1">
    <source>
        <dbReference type="ARBA" id="ARBA00043967"/>
    </source>
</evidence>
<dbReference type="InterPro" id="IPR000825">
    <property type="entry name" value="SUF_FeS_clus_asmbl_SufBD_core"/>
</dbReference>
<feature type="domain" description="SUF system FeS cluster assembly SufBD N-terminal" evidence="3">
    <location>
        <begin position="28"/>
        <end position="171"/>
    </location>
</feature>
<accession>K9VVC0</accession>
<dbReference type="PATRIC" id="fig|1173022.3.peg.1096"/>
<dbReference type="HOGENOM" id="CLU_026231_5_2_3"/>
<keyword evidence="5" id="KW-1185">Reference proteome</keyword>
<reference evidence="4 5" key="1">
    <citation type="submission" date="2012-06" db="EMBL/GenBank/DDBJ databases">
        <title>Finished chromosome of genome of Crinalium epipsammum PCC 9333.</title>
        <authorList>
            <consortium name="US DOE Joint Genome Institute"/>
            <person name="Gugger M."/>
            <person name="Coursin T."/>
            <person name="Rippka R."/>
            <person name="Tandeau De Marsac N."/>
            <person name="Huntemann M."/>
            <person name="Wei C.-L."/>
            <person name="Han J."/>
            <person name="Detter J.C."/>
            <person name="Han C."/>
            <person name="Tapia R."/>
            <person name="Davenport K."/>
            <person name="Daligault H."/>
            <person name="Erkkila T."/>
            <person name="Gu W."/>
            <person name="Munk A.C.C."/>
            <person name="Teshima H."/>
            <person name="Xu Y."/>
            <person name="Chain P."/>
            <person name="Chen A."/>
            <person name="Krypides N."/>
            <person name="Mavromatis K."/>
            <person name="Markowitz V."/>
            <person name="Szeto E."/>
            <person name="Ivanova N."/>
            <person name="Mikhailova N."/>
            <person name="Ovchinnikova G."/>
            <person name="Pagani I."/>
            <person name="Pati A."/>
            <person name="Goodwin L."/>
            <person name="Peters L."/>
            <person name="Pitluck S."/>
            <person name="Woyke T."/>
            <person name="Kerfeld C."/>
        </authorList>
    </citation>
    <scope>NUCLEOTIDE SEQUENCE [LARGE SCALE GENOMIC DNA]</scope>
    <source>
        <strain evidence="4 5">PCC 9333</strain>
    </source>
</reference>
<sequence>MSIEVSVKPQVSYLKQLLDLGQELPATTSLIREIRDRATAVVQELAIPTTRDEEWRVTDLSGLLKVNFQAVSNQESAISLSDINSLILPEAAASRLVFVNGIYAPELSSVANLPAGLFVGNLLAANIPHLENYLGKQQGGQEVFTALNTASLTDAAVVYVPKNLLVETPIHLLFISVTGEAATISQPRCLVVVEAGSTVTLIEDYISYPVTSPQSPVTNLTNSVTEVWVGENAQVSHIRVQQENKEAFHIGKSAIAQARNSRYACHAVSFGGQLSRHNLEVFQTGEATETTLNGLTMIGGSQIGDTHSAIALNHPYGITNQLHKCVVGDRAHAVFNGKVFVPKPAQLTNAGQLNRNLLLSSKARVDTKPQLEITADNVKCSHGATVSQLEDDEIFYLQSRGIDADSARTLLINAFAIEIIEQIPVASVRERLTQIVR</sequence>
<dbReference type="Pfam" id="PF19295">
    <property type="entry name" value="SufBD_N"/>
    <property type="match status" value="1"/>
</dbReference>
<evidence type="ECO:0000259" key="3">
    <source>
        <dbReference type="Pfam" id="PF19295"/>
    </source>
</evidence>
<dbReference type="NCBIfam" id="TIGR01981">
    <property type="entry name" value="sufD"/>
    <property type="match status" value="1"/>
</dbReference>